<sequence>MREKETLPYPFTWHDTPIDLSFVFKDEKPAGKRGFLTVQGERFVFEDGTPARFWGTNFNSGANFPSHEHSEKVAKRLAKFGVNMVRFHQMDAEWSTPNIFQFTKGERKDHTRCLDPESLDRLDYLIYCLKQEGIYMYMDLLVYRKFKSGDGVENASQLTEAAKPYSNFSRKLIELQKQYNEQLFTHYNPYTKLAYKDDPSIVMTDITNENDLFLHESRPVVLEPYRSELEGMYREWADRKRMDVPAGEKVNFACKPDETMTAFLSEVQTSYYVEMIDHLRAIGVKIPIAGTNWPLNAALLQCQTPTDFTDNHAYWWLGDQSSIDNRPMTAYKSNMLPMIGFMKLPDKPMFISEWESPWPNEWRAETPLLLAAAGAFQGWSGYAIHTYRYTTSHQDDRIGRNIALNGITYRGIFDTFNDPAKFGLFYHAALILRRGDVKEGEQRIKVKLPELNSTGPDDSISFFMCRVPATDLLAERHKYAIELPGPRTAKNGEDDIVIPIDTELVDAGKGEVLSDTGEMYRSWVKRYGWINAPRTKAVYGFIGQAGLIELSGMSIEAETDFATIAISSLTDDPLASSDNMLLTAIGRADNTEAVYNEDHTAELKPGRPPVLVEVIRAKIRLKTEQSDVRVWSVNPEGFFTGAVPSEWKDGVLSFEIGHTYPSMYYLIQKN</sequence>
<accession>A0A329MFV1</accession>
<dbReference type="GO" id="GO:0004553">
    <property type="term" value="F:hydrolase activity, hydrolyzing O-glycosyl compounds"/>
    <property type="evidence" value="ECO:0007669"/>
    <property type="project" value="InterPro"/>
</dbReference>
<dbReference type="Gene3D" id="3.20.20.80">
    <property type="entry name" value="Glycosidases"/>
    <property type="match status" value="1"/>
</dbReference>
<proteinExistence type="predicted"/>
<dbReference type="PANTHER" id="PTHR31451">
    <property type="match status" value="1"/>
</dbReference>
<dbReference type="AlphaFoldDB" id="A0A329MFV1"/>
<evidence type="ECO:0000313" key="1">
    <source>
        <dbReference type="EMBL" id="RAV18799.1"/>
    </source>
</evidence>
<reference evidence="1 2" key="1">
    <citation type="journal article" date="2009" name="Int. J. Syst. Evol. Microbiol.">
        <title>Paenibacillus contaminans sp. nov., isolated from a contaminated laboratory plate.</title>
        <authorList>
            <person name="Chou J.H."/>
            <person name="Lee J.H."/>
            <person name="Lin M.C."/>
            <person name="Chang P.S."/>
            <person name="Arun A.B."/>
            <person name="Young C.C."/>
            <person name="Chen W.M."/>
        </authorList>
    </citation>
    <scope>NUCLEOTIDE SEQUENCE [LARGE SCALE GENOMIC DNA]</scope>
    <source>
        <strain evidence="1 2">CKOBP-6</strain>
    </source>
</reference>
<dbReference type="RefSeq" id="WP_113033417.1">
    <property type="nucleotide sequence ID" value="NZ_QMFB01000015.1"/>
</dbReference>
<comment type="caution">
    <text evidence="1">The sequence shown here is derived from an EMBL/GenBank/DDBJ whole genome shotgun (WGS) entry which is preliminary data.</text>
</comment>
<keyword evidence="2" id="KW-1185">Reference proteome</keyword>
<dbReference type="InterPro" id="IPR045053">
    <property type="entry name" value="MAN-like"/>
</dbReference>
<protein>
    <recommendedName>
        <fullName evidence="3">Glycoside hydrolase family 42 N-terminal domain-containing protein</fullName>
    </recommendedName>
</protein>
<gene>
    <name evidence="1" type="ORF">DQG23_24015</name>
</gene>
<dbReference type="Proteomes" id="UP000250369">
    <property type="component" value="Unassembled WGS sequence"/>
</dbReference>
<evidence type="ECO:0008006" key="3">
    <source>
        <dbReference type="Google" id="ProtNLM"/>
    </source>
</evidence>
<organism evidence="1 2">
    <name type="scientific">Paenibacillus contaminans</name>
    <dbReference type="NCBI Taxonomy" id="450362"/>
    <lineage>
        <taxon>Bacteria</taxon>
        <taxon>Bacillati</taxon>
        <taxon>Bacillota</taxon>
        <taxon>Bacilli</taxon>
        <taxon>Bacillales</taxon>
        <taxon>Paenibacillaceae</taxon>
        <taxon>Paenibacillus</taxon>
    </lineage>
</organism>
<dbReference type="EMBL" id="QMFB01000015">
    <property type="protein sequence ID" value="RAV18799.1"/>
    <property type="molecule type" value="Genomic_DNA"/>
</dbReference>
<dbReference type="OrthoDB" id="2609001at2"/>
<name>A0A329MFV1_9BACL</name>
<dbReference type="SUPFAM" id="SSF51445">
    <property type="entry name" value="(Trans)glycosidases"/>
    <property type="match status" value="1"/>
</dbReference>
<dbReference type="InterPro" id="IPR017853">
    <property type="entry name" value="GH"/>
</dbReference>
<evidence type="ECO:0000313" key="2">
    <source>
        <dbReference type="Proteomes" id="UP000250369"/>
    </source>
</evidence>